<protein>
    <submittedName>
        <fullName evidence="1">Uncharacterized protein</fullName>
    </submittedName>
</protein>
<proteinExistence type="predicted"/>
<evidence type="ECO:0000313" key="1">
    <source>
        <dbReference type="EMBL" id="GIZ02726.1"/>
    </source>
</evidence>
<name>A0AAV4Y8H2_CAEEX</name>
<organism evidence="1 2">
    <name type="scientific">Caerostris extrusa</name>
    <name type="common">Bark spider</name>
    <name type="synonym">Caerostris bankana</name>
    <dbReference type="NCBI Taxonomy" id="172846"/>
    <lineage>
        <taxon>Eukaryota</taxon>
        <taxon>Metazoa</taxon>
        <taxon>Ecdysozoa</taxon>
        <taxon>Arthropoda</taxon>
        <taxon>Chelicerata</taxon>
        <taxon>Arachnida</taxon>
        <taxon>Araneae</taxon>
        <taxon>Araneomorphae</taxon>
        <taxon>Entelegynae</taxon>
        <taxon>Araneoidea</taxon>
        <taxon>Araneidae</taxon>
        <taxon>Caerostris</taxon>
    </lineage>
</organism>
<sequence>MKVSQLSNTLTSVIKDITISLKTFLNPVILLTDVFPFLVEIIKPKLRPVNTQLYSERKRMSCGESLN</sequence>
<reference evidence="1 2" key="1">
    <citation type="submission" date="2021-06" db="EMBL/GenBank/DDBJ databases">
        <title>Caerostris extrusa draft genome.</title>
        <authorList>
            <person name="Kono N."/>
            <person name="Arakawa K."/>
        </authorList>
    </citation>
    <scope>NUCLEOTIDE SEQUENCE [LARGE SCALE GENOMIC DNA]</scope>
</reference>
<gene>
    <name evidence="1" type="ORF">CEXT_639711</name>
</gene>
<accession>A0AAV4Y8H2</accession>
<comment type="caution">
    <text evidence="1">The sequence shown here is derived from an EMBL/GenBank/DDBJ whole genome shotgun (WGS) entry which is preliminary data.</text>
</comment>
<dbReference type="EMBL" id="BPLR01018847">
    <property type="protein sequence ID" value="GIZ02726.1"/>
    <property type="molecule type" value="Genomic_DNA"/>
</dbReference>
<dbReference type="Proteomes" id="UP001054945">
    <property type="component" value="Unassembled WGS sequence"/>
</dbReference>
<dbReference type="AlphaFoldDB" id="A0AAV4Y8H2"/>
<keyword evidence="2" id="KW-1185">Reference proteome</keyword>
<evidence type="ECO:0000313" key="2">
    <source>
        <dbReference type="Proteomes" id="UP001054945"/>
    </source>
</evidence>